<dbReference type="Proteomes" id="UP000009022">
    <property type="component" value="Unassembled WGS sequence"/>
</dbReference>
<dbReference type="InterPro" id="IPR011009">
    <property type="entry name" value="Kinase-like_dom_sf"/>
</dbReference>
<dbReference type="FunCoup" id="B3SAI7">
    <property type="interactions" value="1874"/>
</dbReference>
<evidence type="ECO:0000313" key="3">
    <source>
        <dbReference type="Proteomes" id="UP000009022"/>
    </source>
</evidence>
<dbReference type="GO" id="GO:0004713">
    <property type="term" value="F:protein tyrosine kinase activity"/>
    <property type="evidence" value="ECO:0007669"/>
    <property type="project" value="InterPro"/>
</dbReference>
<dbReference type="GO" id="GO:0005524">
    <property type="term" value="F:ATP binding"/>
    <property type="evidence" value="ECO:0007669"/>
    <property type="project" value="InterPro"/>
</dbReference>
<dbReference type="PROSITE" id="PS50011">
    <property type="entry name" value="PROTEIN_KINASE_DOM"/>
    <property type="match status" value="2"/>
</dbReference>
<dbReference type="InterPro" id="IPR051286">
    <property type="entry name" value="JAK"/>
</dbReference>
<feature type="domain" description="Protein kinase" evidence="1">
    <location>
        <begin position="799"/>
        <end position="1068"/>
    </location>
</feature>
<feature type="domain" description="Protein kinase" evidence="1">
    <location>
        <begin position="493"/>
        <end position="763"/>
    </location>
</feature>
<dbReference type="PhylomeDB" id="B3SAI7"/>
<dbReference type="STRING" id="10228.B3SAI7"/>
<dbReference type="InParanoid" id="B3SAI7"/>
<dbReference type="GeneID" id="6758431"/>
<dbReference type="SUPFAM" id="SSF56112">
    <property type="entry name" value="Protein kinase-like (PK-like)"/>
    <property type="match status" value="2"/>
</dbReference>
<dbReference type="CTD" id="6758431"/>
<dbReference type="OrthoDB" id="4062651at2759"/>
<protein>
    <recommendedName>
        <fullName evidence="1">Protein kinase domain-containing protein</fullName>
    </recommendedName>
</protein>
<gene>
    <name evidence="2" type="ORF">TRIADDRAFT_61274</name>
</gene>
<name>B3SAI7_TRIAD</name>
<keyword evidence="3" id="KW-1185">Reference proteome</keyword>
<dbReference type="RefSeq" id="XP_002117218.1">
    <property type="nucleotide sequence ID" value="XM_002117182.1"/>
</dbReference>
<sequence>MKIKLIVFAHQALEIKREKILMDGQMTTISLPGKGKDEIIEATKGISSKRQAELCSKYCEMKPISSDHFAFVHNGCILSPDDQLATGKVAYRAEFFSFDFDGLLRFDQQAFNYVYQQCLQDIEDKNIKLQCNQAATLSVLTWLLKNLEKGLVLNEIKDFDIRWNDLKLFRCCKTCLFRRILAGRKKSRCPVLGQLVKEGIAKIDHEIINYYNRKKNLYASMDKQEKSIKSSLVSPEEIICQGDNISIQTSEDVSTSNLSVTQIVQHNILEFLFTLKEFQYKVFSAFEEGKKVYEIAVSCQGLVFKMSTSNNEEEKLFSIEDIISIQVQNHVIQVEVNQIDNCNITSSMDKYLEKELGYTASYTYKWACQNEMKAKSFSNVLKGYYRLLVNRNTNLSGGKQEIAVDLENELKGVLHGPLRCSIALATIMSVLPNHGYYLIQKDTESFEFVNIINYHQEKNQYQSFRIMLKNIRDENDSNSNEISLQDIKDYIEAKLNKSIAHSYYGMWTSSGLYHMAPNTPILVKKIKHYRWLNIKEGVFTLSHPNILTMLALGEVCDDQITLIYEQPSLGSLAVFLKEHTNIHTTRLIDYSYQIALAMEYIESKGYVHGCLCAHNIYMKTADHIVLSEIGLQYATQKANKKSSNEYINYIDPRTEYHYDYQYKSEFIDWWSPELLTSSDVLFNHKTDVWSFGITIWQVFNNGNRPFNNLNHGMKISMIKEGIWLDNTKFPSLDITYLMFKQCCHYDANRRPKFRKIVEELKQIKKNQGKEFKQITITSFPNSEESMVIDSKRLDDMFTETNSNKSDQGNYGRVMPYDLSASKQVAIKCHLNRSDKGGLCLYSEYRILKDLDCQFIIKPLGYGVLGKRSYMVLPYYPAKDLFKYLQNRNAKVGDSSSCNVGQLYKFAKQIADALDYLHNKWIVHRDIRTPNILVDGAGHGVKLADFGIAEYVTPMLNNGCHHKCVNQLAGLQLPKSRYAETWYGFPAEVWSFGIVMWEIFTYAEIAASRLANKAEGISADLLLSRGPSNNPEFQLAINLIRGCLKENPDTRINIRQILSKLDQRCNTIIY</sequence>
<accession>B3SAI7</accession>
<dbReference type="SMART" id="SM00219">
    <property type="entry name" value="TyrKc"/>
    <property type="match status" value="1"/>
</dbReference>
<organism evidence="2 3">
    <name type="scientific">Trichoplax adhaerens</name>
    <name type="common">Trichoplax reptans</name>
    <dbReference type="NCBI Taxonomy" id="10228"/>
    <lineage>
        <taxon>Eukaryota</taxon>
        <taxon>Metazoa</taxon>
        <taxon>Placozoa</taxon>
        <taxon>Uniplacotomia</taxon>
        <taxon>Trichoplacea</taxon>
        <taxon>Trichoplacidae</taxon>
        <taxon>Trichoplax</taxon>
    </lineage>
</organism>
<dbReference type="eggNOG" id="KOG0197">
    <property type="taxonomic scope" value="Eukaryota"/>
</dbReference>
<dbReference type="PANTHER" id="PTHR45807">
    <property type="entry name" value="TYROSINE-PROTEIN KINASE HOPSCOTCH"/>
    <property type="match status" value="1"/>
</dbReference>
<dbReference type="Pfam" id="PF07714">
    <property type="entry name" value="PK_Tyr_Ser-Thr"/>
    <property type="match status" value="2"/>
</dbReference>
<dbReference type="CDD" id="cd00180">
    <property type="entry name" value="PKc"/>
    <property type="match status" value="1"/>
</dbReference>
<evidence type="ECO:0000259" key="1">
    <source>
        <dbReference type="PROSITE" id="PS50011"/>
    </source>
</evidence>
<dbReference type="AlphaFoldDB" id="B3SAI7"/>
<evidence type="ECO:0000313" key="2">
    <source>
        <dbReference type="EMBL" id="EDV20268.1"/>
    </source>
</evidence>
<dbReference type="InterPro" id="IPR001245">
    <property type="entry name" value="Ser-Thr/Tyr_kinase_cat_dom"/>
</dbReference>
<dbReference type="HOGENOM" id="CLU_287924_0_0_1"/>
<dbReference type="KEGG" id="tad:TRIADDRAFT_61274"/>
<dbReference type="EMBL" id="DS985261">
    <property type="protein sequence ID" value="EDV20268.1"/>
    <property type="molecule type" value="Genomic_DNA"/>
</dbReference>
<dbReference type="PANTHER" id="PTHR45807:SF7">
    <property type="entry name" value="TYROSINE-PROTEIN KINASE HOPSCOTCH"/>
    <property type="match status" value="1"/>
</dbReference>
<dbReference type="InterPro" id="IPR020635">
    <property type="entry name" value="Tyr_kinase_cat_dom"/>
</dbReference>
<proteinExistence type="predicted"/>
<reference evidence="2 3" key="1">
    <citation type="journal article" date="2008" name="Nature">
        <title>The Trichoplax genome and the nature of placozoans.</title>
        <authorList>
            <person name="Srivastava M."/>
            <person name="Begovic E."/>
            <person name="Chapman J."/>
            <person name="Putnam N.H."/>
            <person name="Hellsten U."/>
            <person name="Kawashima T."/>
            <person name="Kuo A."/>
            <person name="Mitros T."/>
            <person name="Salamov A."/>
            <person name="Carpenter M.L."/>
            <person name="Signorovitch A.Y."/>
            <person name="Moreno M.A."/>
            <person name="Kamm K."/>
            <person name="Grimwood J."/>
            <person name="Schmutz J."/>
            <person name="Shapiro H."/>
            <person name="Grigoriev I.V."/>
            <person name="Buss L.W."/>
            <person name="Schierwater B."/>
            <person name="Dellaporta S.L."/>
            <person name="Rokhsar D.S."/>
        </authorList>
    </citation>
    <scope>NUCLEOTIDE SEQUENCE [LARGE SCALE GENOMIC DNA]</scope>
    <source>
        <strain evidence="2 3">Grell-BS-1999</strain>
    </source>
</reference>
<dbReference type="InterPro" id="IPR000719">
    <property type="entry name" value="Prot_kinase_dom"/>
</dbReference>
<dbReference type="Gene3D" id="1.10.510.10">
    <property type="entry name" value="Transferase(Phosphotransferase) domain 1"/>
    <property type="match status" value="2"/>
</dbReference>